<accession>A0A6J8C6J7</accession>
<sequence length="180" mass="21382">MDRGEQQRIKVVTHTRNLRTIPFIQSDDPENALDCEFGNTTEERILEHCEQSIENKELIRKVISKGWDLDRFIAEAAQVEDTNLQMKEMRKEEHNVVYKLQNTSEKRFDRRQDNNRQRQTMETNNQHSHDLCNYCGFRHESRRCPAYGKDCRSCGKRTILNQCVDYGTKRTINISKVEEE</sequence>
<dbReference type="AlphaFoldDB" id="A0A6J8C6J7"/>
<proteinExistence type="predicted"/>
<evidence type="ECO:0000313" key="2">
    <source>
        <dbReference type="Proteomes" id="UP000507470"/>
    </source>
</evidence>
<reference evidence="1 2" key="1">
    <citation type="submission" date="2020-06" db="EMBL/GenBank/DDBJ databases">
        <authorList>
            <person name="Li R."/>
            <person name="Bekaert M."/>
        </authorList>
    </citation>
    <scope>NUCLEOTIDE SEQUENCE [LARGE SCALE GENOMIC DNA]</scope>
    <source>
        <strain evidence="2">wild</strain>
    </source>
</reference>
<keyword evidence="2" id="KW-1185">Reference proteome</keyword>
<gene>
    <name evidence="1" type="ORF">MCOR_27031</name>
</gene>
<organism evidence="1 2">
    <name type="scientific">Mytilus coruscus</name>
    <name type="common">Sea mussel</name>
    <dbReference type="NCBI Taxonomy" id="42192"/>
    <lineage>
        <taxon>Eukaryota</taxon>
        <taxon>Metazoa</taxon>
        <taxon>Spiralia</taxon>
        <taxon>Lophotrochozoa</taxon>
        <taxon>Mollusca</taxon>
        <taxon>Bivalvia</taxon>
        <taxon>Autobranchia</taxon>
        <taxon>Pteriomorphia</taxon>
        <taxon>Mytilida</taxon>
        <taxon>Mytiloidea</taxon>
        <taxon>Mytilidae</taxon>
        <taxon>Mytilinae</taxon>
        <taxon>Mytilus</taxon>
    </lineage>
</organism>
<dbReference type="OrthoDB" id="8039770at2759"/>
<dbReference type="EMBL" id="CACVKT020004897">
    <property type="protein sequence ID" value="CAC5392065.1"/>
    <property type="molecule type" value="Genomic_DNA"/>
</dbReference>
<dbReference type="Proteomes" id="UP000507470">
    <property type="component" value="Unassembled WGS sequence"/>
</dbReference>
<evidence type="ECO:0000313" key="1">
    <source>
        <dbReference type="EMBL" id="CAC5392065.1"/>
    </source>
</evidence>
<name>A0A6J8C6J7_MYTCO</name>
<protein>
    <recommendedName>
        <fullName evidence="3">CCHC-type domain-containing protein</fullName>
    </recommendedName>
</protein>
<evidence type="ECO:0008006" key="3">
    <source>
        <dbReference type="Google" id="ProtNLM"/>
    </source>
</evidence>